<dbReference type="AlphaFoldDB" id="A0A250JCZ1"/>
<gene>
    <name evidence="1" type="ORF">CYFUS_006853</name>
</gene>
<organism evidence="1 2">
    <name type="scientific">Cystobacter fuscus</name>
    <dbReference type="NCBI Taxonomy" id="43"/>
    <lineage>
        <taxon>Bacteria</taxon>
        <taxon>Pseudomonadati</taxon>
        <taxon>Myxococcota</taxon>
        <taxon>Myxococcia</taxon>
        <taxon>Myxococcales</taxon>
        <taxon>Cystobacterineae</taxon>
        <taxon>Archangiaceae</taxon>
        <taxon>Cystobacter</taxon>
    </lineage>
</organism>
<proteinExistence type="predicted"/>
<name>A0A250JCZ1_9BACT</name>
<accession>A0A250JCZ1</accession>
<reference evidence="1 2" key="1">
    <citation type="submission" date="2017-06" db="EMBL/GenBank/DDBJ databases">
        <title>Sequencing and comparative analysis of myxobacterial genomes.</title>
        <authorList>
            <person name="Rupp O."/>
            <person name="Goesmann A."/>
            <person name="Sogaard-Andersen L."/>
        </authorList>
    </citation>
    <scope>NUCLEOTIDE SEQUENCE [LARGE SCALE GENOMIC DNA]</scope>
    <source>
        <strain evidence="1 2">DSM 52655</strain>
    </source>
</reference>
<dbReference type="RefSeq" id="WP_095989119.1">
    <property type="nucleotide sequence ID" value="NZ_CP022098.1"/>
</dbReference>
<evidence type="ECO:0000313" key="2">
    <source>
        <dbReference type="Proteomes" id="UP000217257"/>
    </source>
</evidence>
<dbReference type="EMBL" id="CP022098">
    <property type="protein sequence ID" value="ATB41387.1"/>
    <property type="molecule type" value="Genomic_DNA"/>
</dbReference>
<sequence>MKTVESAVWFSEKIKAIRAEAGRDAAKFEELCRDPVLAREASEKFPDDPLLYQQLQSALENEIILARCGLFLADSAFWDEL</sequence>
<dbReference type="Proteomes" id="UP000217257">
    <property type="component" value="Chromosome"/>
</dbReference>
<evidence type="ECO:0000313" key="1">
    <source>
        <dbReference type="EMBL" id="ATB41387.1"/>
    </source>
</evidence>
<dbReference type="KEGG" id="cfus:CYFUS_006853"/>
<protein>
    <submittedName>
        <fullName evidence="1">Uncharacterized protein</fullName>
    </submittedName>
</protein>